<organism evidence="1 2">
    <name type="scientific">Sphingobium soli</name>
    <dbReference type="NCBI Taxonomy" id="1591116"/>
    <lineage>
        <taxon>Bacteria</taxon>
        <taxon>Pseudomonadati</taxon>
        <taxon>Pseudomonadota</taxon>
        <taxon>Alphaproteobacteria</taxon>
        <taxon>Sphingomonadales</taxon>
        <taxon>Sphingomonadaceae</taxon>
        <taxon>Sphingobium</taxon>
    </lineage>
</organism>
<evidence type="ECO:0000313" key="2">
    <source>
        <dbReference type="Proteomes" id="UP001198830"/>
    </source>
</evidence>
<dbReference type="EMBL" id="JAJGNP010000004">
    <property type="protein sequence ID" value="MCC4232529.1"/>
    <property type="molecule type" value="Genomic_DNA"/>
</dbReference>
<comment type="caution">
    <text evidence="1">The sequence shown here is derived from an EMBL/GenBank/DDBJ whole genome shotgun (WGS) entry which is preliminary data.</text>
</comment>
<protein>
    <submittedName>
        <fullName evidence="1">DUF4403 family protein</fullName>
    </submittedName>
</protein>
<evidence type="ECO:0000313" key="1">
    <source>
        <dbReference type="EMBL" id="MCC4232529.1"/>
    </source>
</evidence>
<dbReference type="PROSITE" id="PS51257">
    <property type="entry name" value="PROKAR_LIPOPROTEIN"/>
    <property type="match status" value="1"/>
</dbReference>
<gene>
    <name evidence="1" type="ORF">LL253_07480</name>
</gene>
<sequence length="495" mass="54284">MHSGLRAVWPSFRRGTPLALLLLAACQQKPTDLAPQRASDPVPVPRETSVIAVPIDADADALRAAIEKAVPRTLWTINRPEPRCIPPQKLRVFGEELNVTPPIGCTIIGEVTRGPVTLHGEGRTIIADLPVHARISARDVAGVLKGETATGTARVQARIRLDIGRDWTPTGKIDLHYDWTTPPGIDFLGQRIRFTDEADERLRPIVARLERDLPRELAQQDLRARAETLWRDAFSTLELNRHNPAVWMRVAPTRIFYNGYRMDGRTLRLDLGLEAVTQTLVGVARPDPPRPTPLPPLDRTDINDGLRFFLPVTSDYRTLEPVIQRALDKRAARPFTLPALGTVRARFSNVTCYGATGGRIAVGVDIAARVEGKDTHGRIWLAARPVNAPNSPKVDFVDPVITGDTDGAGGDTALAIAQAPGFSNLIAAALSQNFAKDIAELKGKIARAIADKRAGDFVIRARADRYEIGQIHAYGQGLHLPVRATGKAQIRYQPR</sequence>
<reference evidence="1 2" key="1">
    <citation type="submission" date="2021-10" db="EMBL/GenBank/DDBJ databases">
        <title>The diversity and Nitrogen Metabolism of Culturable Nitrate-Utilizing Bacteria Within the Oxygen Minimum Zone of the Changjiang (Yangtze River)Estuary.</title>
        <authorList>
            <person name="Zhang D."/>
            <person name="Zheng J."/>
            <person name="Liu S."/>
            <person name="He W."/>
        </authorList>
    </citation>
    <scope>NUCLEOTIDE SEQUENCE [LARGE SCALE GENOMIC DNA]</scope>
    <source>
        <strain evidence="1 2">FXH275-2</strain>
    </source>
</reference>
<dbReference type="Pfam" id="PF14356">
    <property type="entry name" value="DUF4403"/>
    <property type="match status" value="1"/>
</dbReference>
<accession>A0ABS8H1W2</accession>
<dbReference type="Proteomes" id="UP001198830">
    <property type="component" value="Unassembled WGS sequence"/>
</dbReference>
<dbReference type="InterPro" id="IPR025515">
    <property type="entry name" value="DUF4403"/>
</dbReference>
<proteinExistence type="predicted"/>
<keyword evidence="2" id="KW-1185">Reference proteome</keyword>
<name>A0ABS8H1W2_9SPHN</name>
<dbReference type="RefSeq" id="WP_228226760.1">
    <property type="nucleotide sequence ID" value="NZ_JAJGNP010000004.1"/>
</dbReference>